<reference evidence="8 9" key="1">
    <citation type="journal article" date="2025" name="Anaerobe">
        <title>Description of Anaerococcus kampingiae sp. nov., Anaerococcus groningensis sp. nov., Anaerococcus martiniensis sp. nov., and Anaerococcus cruorum sp. nov., isolated from human clinical specimens.</title>
        <authorList>
            <person name="Boiten K.E."/>
            <person name="Meijer J."/>
            <person name="van Wezel E.M."/>
            <person name="Veloo A.C.M."/>
        </authorList>
    </citation>
    <scope>NUCLEOTIDE SEQUENCE [LARGE SCALE GENOMIC DNA]</scope>
    <source>
        <strain evidence="8 9">ENR1039</strain>
    </source>
</reference>
<keyword evidence="9" id="KW-1185">Reference proteome</keyword>
<evidence type="ECO:0000313" key="8">
    <source>
        <dbReference type="EMBL" id="MFO3715519.1"/>
    </source>
</evidence>
<keyword evidence="2" id="KW-1003">Cell membrane</keyword>
<dbReference type="PANTHER" id="PTHR36115:SF9">
    <property type="entry name" value="LMO1584 PROTEIN"/>
    <property type="match status" value="1"/>
</dbReference>
<feature type="transmembrane region" description="Helical" evidence="6">
    <location>
        <begin position="20"/>
        <end position="38"/>
    </location>
</feature>
<protein>
    <submittedName>
        <fullName evidence="8">RDD family protein</fullName>
    </submittedName>
</protein>
<comment type="caution">
    <text evidence="8">The sequence shown here is derived from an EMBL/GenBank/DDBJ whole genome shotgun (WGS) entry which is preliminary data.</text>
</comment>
<comment type="subcellular location">
    <subcellularLocation>
        <location evidence="1">Cell membrane</location>
        <topology evidence="1">Multi-pass membrane protein</topology>
    </subcellularLocation>
</comment>
<evidence type="ECO:0000256" key="2">
    <source>
        <dbReference type="ARBA" id="ARBA00022475"/>
    </source>
</evidence>
<dbReference type="PANTHER" id="PTHR36115">
    <property type="entry name" value="PROLINE-RICH ANTIGEN HOMOLOG-RELATED"/>
    <property type="match status" value="1"/>
</dbReference>
<evidence type="ECO:0000256" key="1">
    <source>
        <dbReference type="ARBA" id="ARBA00004651"/>
    </source>
</evidence>
<sequence>MSEVSEVIVKEKPVVRADFYYAGFFIRLLAFAIDMLVTSSLANIIKNLVGNDFAITDSISLFTIIFWLITLAYFTLMTYFNHGQTLGKMVTDIRVISTKGEKLTWGQVVSRETFGRYVQNKLIILYLLIAFAPKKQSLMDMLTDTVVVKNNAYEYYLSTTKTL</sequence>
<dbReference type="InterPro" id="IPR010432">
    <property type="entry name" value="RDD"/>
</dbReference>
<gene>
    <name evidence="8" type="ORF">ACCQ40_01790</name>
</gene>
<organism evidence="8 9">
    <name type="scientific">Anaerococcus cruorum</name>
    <dbReference type="NCBI Taxonomy" id="3115617"/>
    <lineage>
        <taxon>Bacteria</taxon>
        <taxon>Bacillati</taxon>
        <taxon>Bacillota</taxon>
        <taxon>Tissierellia</taxon>
        <taxon>Tissierellales</taxon>
        <taxon>Peptoniphilaceae</taxon>
        <taxon>Anaerococcus</taxon>
    </lineage>
</organism>
<keyword evidence="4 6" id="KW-1133">Transmembrane helix</keyword>
<feature type="domain" description="RDD" evidence="7">
    <location>
        <begin position="21"/>
        <end position="143"/>
    </location>
</feature>
<evidence type="ECO:0000256" key="4">
    <source>
        <dbReference type="ARBA" id="ARBA00022989"/>
    </source>
</evidence>
<name>A0ABW9MUP3_9FIRM</name>
<dbReference type="EMBL" id="JBGMEH010000001">
    <property type="protein sequence ID" value="MFO3715519.1"/>
    <property type="molecule type" value="Genomic_DNA"/>
</dbReference>
<evidence type="ECO:0000259" key="7">
    <source>
        <dbReference type="Pfam" id="PF06271"/>
    </source>
</evidence>
<evidence type="ECO:0000256" key="5">
    <source>
        <dbReference type="ARBA" id="ARBA00023136"/>
    </source>
</evidence>
<evidence type="ECO:0000256" key="3">
    <source>
        <dbReference type="ARBA" id="ARBA00022692"/>
    </source>
</evidence>
<evidence type="ECO:0000313" key="9">
    <source>
        <dbReference type="Proteomes" id="UP001638015"/>
    </source>
</evidence>
<keyword evidence="5 6" id="KW-0472">Membrane</keyword>
<accession>A0ABW9MUP3</accession>
<dbReference type="Proteomes" id="UP001638015">
    <property type="component" value="Unassembled WGS sequence"/>
</dbReference>
<dbReference type="RefSeq" id="WP_410032362.1">
    <property type="nucleotide sequence ID" value="NZ_JBGMEH010000001.1"/>
</dbReference>
<dbReference type="Pfam" id="PF06271">
    <property type="entry name" value="RDD"/>
    <property type="match status" value="1"/>
</dbReference>
<proteinExistence type="predicted"/>
<evidence type="ECO:0000256" key="6">
    <source>
        <dbReference type="SAM" id="Phobius"/>
    </source>
</evidence>
<keyword evidence="3 6" id="KW-0812">Transmembrane</keyword>
<feature type="transmembrane region" description="Helical" evidence="6">
    <location>
        <begin position="59"/>
        <end position="80"/>
    </location>
</feature>
<dbReference type="InterPro" id="IPR051791">
    <property type="entry name" value="Pra-immunoreactive"/>
</dbReference>